<evidence type="ECO:0000313" key="2">
    <source>
        <dbReference type="EMBL" id="KOX80135.1"/>
    </source>
</evidence>
<keyword evidence="3" id="KW-1185">Reference proteome</keyword>
<keyword evidence="1" id="KW-0812">Transmembrane</keyword>
<feature type="transmembrane region" description="Helical" evidence="1">
    <location>
        <begin position="171"/>
        <end position="191"/>
    </location>
</feature>
<dbReference type="EMBL" id="KQ435706">
    <property type="protein sequence ID" value="KOX80135.1"/>
    <property type="molecule type" value="Genomic_DNA"/>
</dbReference>
<reference evidence="2 3" key="1">
    <citation type="submission" date="2015-07" db="EMBL/GenBank/DDBJ databases">
        <title>The genome of Melipona quadrifasciata.</title>
        <authorList>
            <person name="Pan H."/>
            <person name="Kapheim K."/>
        </authorList>
    </citation>
    <scope>NUCLEOTIDE SEQUENCE [LARGE SCALE GENOMIC DNA]</scope>
    <source>
        <strain evidence="2">0111107301</strain>
        <tissue evidence="2">Whole body</tissue>
    </source>
</reference>
<evidence type="ECO:0000313" key="3">
    <source>
        <dbReference type="Proteomes" id="UP000053105"/>
    </source>
</evidence>
<organism evidence="2 3">
    <name type="scientific">Melipona quadrifasciata</name>
    <dbReference type="NCBI Taxonomy" id="166423"/>
    <lineage>
        <taxon>Eukaryota</taxon>
        <taxon>Metazoa</taxon>
        <taxon>Ecdysozoa</taxon>
        <taxon>Arthropoda</taxon>
        <taxon>Hexapoda</taxon>
        <taxon>Insecta</taxon>
        <taxon>Pterygota</taxon>
        <taxon>Neoptera</taxon>
        <taxon>Endopterygota</taxon>
        <taxon>Hymenoptera</taxon>
        <taxon>Apocrita</taxon>
        <taxon>Aculeata</taxon>
        <taxon>Apoidea</taxon>
        <taxon>Anthophila</taxon>
        <taxon>Apidae</taxon>
        <taxon>Melipona</taxon>
    </lineage>
</organism>
<keyword evidence="1" id="KW-1133">Transmembrane helix</keyword>
<dbReference type="Proteomes" id="UP000053105">
    <property type="component" value="Unassembled WGS sequence"/>
</dbReference>
<evidence type="ECO:0000256" key="1">
    <source>
        <dbReference type="SAM" id="Phobius"/>
    </source>
</evidence>
<accession>A0A0M9A9S0</accession>
<dbReference type="AlphaFoldDB" id="A0A0M9A9S0"/>
<sequence length="284" mass="33018">MENCSTRTLDVYKNSYLPDEQNAKEEEKNRIQGQGQFCDSNFLIRTTEAPVRKLDGLNQQRIPPNFLNPKFNQVLTKIWFFKLLKFYHSGHSIKPTDSLAVYISIQGVPEQHVQEDDPLQKNKKPNLLIRGFVLEKIEFEDLKLINLRRDRMEIINRRLNILKIIIFPEYINIYFCIYNVLSITSIIYLNLSFIYKLSQHNLFITNHRPRIPQIRVSNTRLAQAASGCAPSVDVLPIFDVKQQSVRNPARMGGKPAYEVCQTKCTCRFVRPPSTIFKVSHAFLS</sequence>
<protein>
    <submittedName>
        <fullName evidence="2">Uncharacterized protein</fullName>
    </submittedName>
</protein>
<gene>
    <name evidence="2" type="ORF">WN51_08311</name>
</gene>
<proteinExistence type="predicted"/>
<keyword evidence="1" id="KW-0472">Membrane</keyword>
<name>A0A0M9A9S0_9HYME</name>
<dbReference type="OrthoDB" id="6354602at2759"/>